<feature type="compositionally biased region" description="Basic and acidic residues" evidence="9">
    <location>
        <begin position="129"/>
        <end position="145"/>
    </location>
</feature>
<gene>
    <name evidence="10" type="primary">NCAS0A14980</name>
    <name evidence="8" type="synonym">MED17</name>
    <name evidence="10" type="ordered locus">NCAS_0A14980</name>
</gene>
<dbReference type="Gene3D" id="6.10.250.2620">
    <property type="match status" value="1"/>
</dbReference>
<dbReference type="RefSeq" id="XP_003674434.1">
    <property type="nucleotide sequence ID" value="XM_003674386.1"/>
</dbReference>
<dbReference type="GO" id="GO:0032968">
    <property type="term" value="P:positive regulation of transcription elongation by RNA polymerase II"/>
    <property type="evidence" value="ECO:0007669"/>
    <property type="project" value="EnsemblFungi"/>
</dbReference>
<evidence type="ECO:0000256" key="7">
    <source>
        <dbReference type="ARBA" id="ARBA00032014"/>
    </source>
</evidence>
<dbReference type="GO" id="GO:0001139">
    <property type="term" value="F:RNA polymerase II complex recruiting activity"/>
    <property type="evidence" value="ECO:0007669"/>
    <property type="project" value="EnsemblFungi"/>
</dbReference>
<dbReference type="STRING" id="1064592.G0V9A5"/>
<evidence type="ECO:0000256" key="2">
    <source>
        <dbReference type="ARBA" id="ARBA00005635"/>
    </source>
</evidence>
<dbReference type="HOGENOM" id="CLU_023188_0_0_1"/>
<feature type="region of interest" description="Disordered" evidence="9">
    <location>
        <begin position="123"/>
        <end position="145"/>
    </location>
</feature>
<keyword evidence="8" id="KW-0010">Activator</keyword>
<reference key="2">
    <citation type="submission" date="2011-08" db="EMBL/GenBank/DDBJ databases">
        <title>Genome sequence of Naumovozyma castellii.</title>
        <authorList>
            <person name="Gordon J.L."/>
            <person name="Armisen D."/>
            <person name="Proux-Wera E."/>
            <person name="OhEigeartaigh S.S."/>
            <person name="Byrne K.P."/>
            <person name="Wolfe K.H."/>
        </authorList>
    </citation>
    <scope>NUCLEOTIDE SEQUENCE</scope>
    <source>
        <strain>Type strain:CBS 4309</strain>
    </source>
</reference>
<comment type="similarity">
    <text evidence="2 8">Belongs to the Mediator complex subunit 17 family.</text>
</comment>
<protein>
    <recommendedName>
        <fullName evidence="3 8">Mediator of RNA polymerase II transcription subunit 17</fullName>
    </recommendedName>
    <alternativeName>
        <fullName evidence="7 8">Mediator complex subunit 17</fullName>
    </alternativeName>
</protein>
<evidence type="ECO:0000256" key="8">
    <source>
        <dbReference type="RuleBase" id="RU364140"/>
    </source>
</evidence>
<evidence type="ECO:0000256" key="1">
    <source>
        <dbReference type="ARBA" id="ARBA00004123"/>
    </source>
</evidence>
<feature type="compositionally biased region" description="Polar residues" evidence="9">
    <location>
        <begin position="7"/>
        <end position="21"/>
    </location>
</feature>
<dbReference type="AlphaFoldDB" id="G0V9A5"/>
<keyword evidence="11" id="KW-1185">Reference proteome</keyword>
<feature type="region of interest" description="Disordered" evidence="9">
    <location>
        <begin position="1"/>
        <end position="21"/>
    </location>
</feature>
<evidence type="ECO:0000256" key="4">
    <source>
        <dbReference type="ARBA" id="ARBA00023015"/>
    </source>
</evidence>
<dbReference type="GO" id="GO:0140297">
    <property type="term" value="F:DNA-binding transcription factor binding"/>
    <property type="evidence" value="ECO:0007669"/>
    <property type="project" value="EnsemblFungi"/>
</dbReference>
<accession>G0V9A5</accession>
<dbReference type="eggNOG" id="ENOG502QS9H">
    <property type="taxonomic scope" value="Eukaryota"/>
</dbReference>
<keyword evidence="4 8" id="KW-0805">Transcription regulation</keyword>
<dbReference type="GO" id="GO:0016592">
    <property type="term" value="C:mediator complex"/>
    <property type="evidence" value="ECO:0007669"/>
    <property type="project" value="InterPro"/>
</dbReference>
<evidence type="ECO:0000313" key="11">
    <source>
        <dbReference type="Proteomes" id="UP000001640"/>
    </source>
</evidence>
<keyword evidence="5 8" id="KW-0804">Transcription</keyword>
<dbReference type="InParanoid" id="G0V9A5"/>
<dbReference type="PANTHER" id="PTHR13114:SF7">
    <property type="entry name" value="MEDIATOR OF RNA POLYMERASE II TRANSCRIPTION SUBUNIT 17"/>
    <property type="match status" value="1"/>
</dbReference>
<dbReference type="GO" id="GO:0000979">
    <property type="term" value="F:RNA polymerase II core promoter sequence-specific DNA binding"/>
    <property type="evidence" value="ECO:0007669"/>
    <property type="project" value="EnsemblFungi"/>
</dbReference>
<comment type="function">
    <text evidence="8">Component of the Mediator complex, a coactivator involved in the regulated transcription of nearly all RNA polymerase II-dependent genes. Mediator functions as a bridge to convey information from gene-specific regulatory proteins to the basal RNA polymerase II transcription machinery. Mediator is recruited to promoters by direct interactions with regulatory proteins and serves as a scaffold for the assembly of a functional preinitiation complex with RNA polymerase II and the general transcription factors.</text>
</comment>
<dbReference type="Proteomes" id="UP000001640">
    <property type="component" value="Chromosome 1"/>
</dbReference>
<organism evidence="10 11">
    <name type="scientific">Naumovozyma castellii</name>
    <name type="common">Yeast</name>
    <name type="synonym">Saccharomyces castellii</name>
    <dbReference type="NCBI Taxonomy" id="27288"/>
    <lineage>
        <taxon>Eukaryota</taxon>
        <taxon>Fungi</taxon>
        <taxon>Dikarya</taxon>
        <taxon>Ascomycota</taxon>
        <taxon>Saccharomycotina</taxon>
        <taxon>Saccharomycetes</taxon>
        <taxon>Saccharomycetales</taxon>
        <taxon>Saccharomycetaceae</taxon>
        <taxon>Naumovozyma</taxon>
    </lineage>
</organism>
<comment type="subcellular location">
    <subcellularLocation>
        <location evidence="1 8">Nucleus</location>
    </subcellularLocation>
</comment>
<evidence type="ECO:0000256" key="3">
    <source>
        <dbReference type="ARBA" id="ARBA00019610"/>
    </source>
</evidence>
<comment type="subunit">
    <text evidence="8">Component of the Mediator complex.</text>
</comment>
<sequence length="678" mass="77005">MDDEKLNSANGSPNSNISATQGQGINLALDPNLINLTLSPSLITPGAIPNSVNDTGSQPDQSPSAIGTPGQNIHNTGTSLIKNPHEIYGQLPLSQLIPLILQERGPSFKFADLSEERLMEELSNNGLSNEDKHTSPPSELEKPIDDDLMEIDFEDKNNISKDESAPESNIPESNAIYQSSEPQLTQEQFLKVRKDIVDHINMAMNESSLSLEFVSLLLSSVRENNANSSMSAFLKKNASPGSLNSDKIPYTPLSKEETNQLEVLNKGWKLKSLNDSRIMLKENYLKLSASLQREHIYWKKVSNHINNSDVIFKLRDKTTGQRSLGIKYGYEDSGSTYKLDRGIAILRNNPLTDLLELVPFQNSDSDVALRNYEKFIRVRIFTKIESEDDYILSGESLIDNEDGFEGILGSDHSQNDPKFFEDIRFQIKILKKFILEKELMYQLKKESSRLISYGVTIENENKVIIELPNEKFEIELLSLTDSSLIDHERDAPKVNDKRANLMHVTLRMLLVVIFKKNLKNKLMSPKVKKNLNIDKDILLIRPILGRMRHSNYKMLLKKLLENHVLNIIEGTQLVEKKLDLTENSSTEENIKFMDKHVAKLIQDISAFDCILNPCKTQFDIYIPNKGCLSLTLESPNYCNAVINIKYLSENGTVKFDTEFSEFKEIEEFIHFIITEYVK</sequence>
<dbReference type="InterPro" id="IPR019313">
    <property type="entry name" value="Mediator_Med17"/>
</dbReference>
<dbReference type="GO" id="GO:0060261">
    <property type="term" value="P:positive regulation of transcription initiation by RNA polymerase II"/>
    <property type="evidence" value="ECO:0007669"/>
    <property type="project" value="EnsemblFungi"/>
</dbReference>
<dbReference type="FunCoup" id="G0V9A5">
    <property type="interactions" value="202"/>
</dbReference>
<feature type="compositionally biased region" description="Polar residues" evidence="9">
    <location>
        <begin position="50"/>
        <end position="79"/>
    </location>
</feature>
<dbReference type="KEGG" id="ncs:NCAS_0A14980"/>
<proteinExistence type="inferred from homology"/>
<dbReference type="GeneID" id="96901531"/>
<name>G0V9A5_NAUCA</name>
<reference evidence="10 11" key="1">
    <citation type="journal article" date="2011" name="Proc. Natl. Acad. Sci. U.S.A.">
        <title>Evolutionary erosion of yeast sex chromosomes by mating-type switching accidents.</title>
        <authorList>
            <person name="Gordon J.L."/>
            <person name="Armisen D."/>
            <person name="Proux-Wera E."/>
            <person name="Oheigeartaigh S.S."/>
            <person name="Byrne K.P."/>
            <person name="Wolfe K.H."/>
        </authorList>
    </citation>
    <scope>NUCLEOTIDE SEQUENCE [LARGE SCALE GENOMIC DNA]</scope>
    <source>
        <strain evidence="11">ATCC 76901 / BCRC 22586 / CBS 4309 / NBRC 1992 / NRRL Y-12630</strain>
    </source>
</reference>
<dbReference type="PANTHER" id="PTHR13114">
    <property type="entry name" value="MEDIATOR OF RNA POLYMERASE II TRANSCRIPTION SUBUNIT 17"/>
    <property type="match status" value="1"/>
</dbReference>
<dbReference type="OMA" id="PKINDKR"/>
<dbReference type="OrthoDB" id="5319830at2759"/>
<evidence type="ECO:0000256" key="5">
    <source>
        <dbReference type="ARBA" id="ARBA00023163"/>
    </source>
</evidence>
<dbReference type="EMBL" id="HE576752">
    <property type="protein sequence ID" value="CCC68056.1"/>
    <property type="molecule type" value="Genomic_DNA"/>
</dbReference>
<dbReference type="Pfam" id="PF10156">
    <property type="entry name" value="Med17"/>
    <property type="match status" value="1"/>
</dbReference>
<evidence type="ECO:0000313" key="10">
    <source>
        <dbReference type="EMBL" id="CCC68056.1"/>
    </source>
</evidence>
<dbReference type="GO" id="GO:0070847">
    <property type="term" value="C:core mediator complex"/>
    <property type="evidence" value="ECO:0007669"/>
    <property type="project" value="EnsemblFungi"/>
</dbReference>
<keyword evidence="6 8" id="KW-0539">Nucleus</keyword>
<evidence type="ECO:0000256" key="6">
    <source>
        <dbReference type="ARBA" id="ARBA00023242"/>
    </source>
</evidence>
<evidence type="ECO:0000256" key="9">
    <source>
        <dbReference type="SAM" id="MobiDB-lite"/>
    </source>
</evidence>
<dbReference type="GO" id="GO:0034605">
    <property type="term" value="P:cellular response to heat"/>
    <property type="evidence" value="ECO:0007669"/>
    <property type="project" value="EnsemblFungi"/>
</dbReference>
<dbReference type="GO" id="GO:0003712">
    <property type="term" value="F:transcription coregulator activity"/>
    <property type="evidence" value="ECO:0007669"/>
    <property type="project" value="InterPro"/>
</dbReference>
<feature type="region of interest" description="Disordered" evidence="9">
    <location>
        <begin position="47"/>
        <end position="79"/>
    </location>
</feature>